<proteinExistence type="predicted"/>
<evidence type="ECO:0000259" key="7">
    <source>
        <dbReference type="PROSITE" id="PS51379"/>
    </source>
</evidence>
<dbReference type="Proteomes" id="UP000276437">
    <property type="component" value="Chromosome"/>
</dbReference>
<keyword evidence="9" id="KW-1185">Reference proteome</keyword>
<feature type="domain" description="4Fe-4S ferredoxin-type" evidence="7">
    <location>
        <begin position="190"/>
        <end position="219"/>
    </location>
</feature>
<name>A0A348AMA5_9FIRM</name>
<evidence type="ECO:0000313" key="8">
    <source>
        <dbReference type="EMBL" id="BBB92203.1"/>
    </source>
</evidence>
<organism evidence="8 9">
    <name type="scientific">Methylomusa anaerophila</name>
    <dbReference type="NCBI Taxonomy" id="1930071"/>
    <lineage>
        <taxon>Bacteria</taxon>
        <taxon>Bacillati</taxon>
        <taxon>Bacillota</taxon>
        <taxon>Negativicutes</taxon>
        <taxon>Selenomonadales</taxon>
        <taxon>Sporomusaceae</taxon>
        <taxon>Methylomusa</taxon>
    </lineage>
</organism>
<dbReference type="Pfam" id="PF14697">
    <property type="entry name" value="Fer4_21"/>
    <property type="match status" value="1"/>
</dbReference>
<dbReference type="PROSITE" id="PS00198">
    <property type="entry name" value="4FE4S_FER_1"/>
    <property type="match status" value="1"/>
</dbReference>
<dbReference type="PANTHER" id="PTHR24960:SF79">
    <property type="entry name" value="PHOTOSYSTEM I IRON-SULFUR CENTER"/>
    <property type="match status" value="1"/>
</dbReference>
<dbReference type="KEGG" id="mana:MAMMFC1_02888"/>
<dbReference type="InterPro" id="IPR050157">
    <property type="entry name" value="PSI_iron-sulfur_center"/>
</dbReference>
<dbReference type="PROSITE" id="PS51379">
    <property type="entry name" value="4FE4S_FER_2"/>
    <property type="match status" value="2"/>
</dbReference>
<sequence length="227" mass="26056">MHFEGKDEFLEERLAKFDNWIKEGKIPTSSKVIPVLESLSGLQWILPTQQAVEILRNMRTFALANCMCRERYNRCDNPLEICILTNDAADQWVAEGKARYVTLDEAKARLKMAHEYGLVHLTFYNPSQYIYALCSCCECCCHDLQFMKKYQRPDLIAHADYVAEVDTNACVQCGACVKRCVFDAQEHNGKSVLFHQEKCYGCGLCVTTCPTNAIGMKLRQKLTRQRF</sequence>
<dbReference type="AlphaFoldDB" id="A0A348AMA5"/>
<comment type="cofactor">
    <cofactor evidence="1">
        <name>[4Fe-4S] cluster</name>
        <dbReference type="ChEBI" id="CHEBI:49883"/>
    </cofactor>
</comment>
<keyword evidence="4" id="KW-0479">Metal-binding</keyword>
<dbReference type="RefSeq" id="WP_126309133.1">
    <property type="nucleotide sequence ID" value="NZ_AP018449.1"/>
</dbReference>
<keyword evidence="6" id="KW-0411">Iron-sulfur</keyword>
<evidence type="ECO:0000256" key="4">
    <source>
        <dbReference type="ARBA" id="ARBA00022723"/>
    </source>
</evidence>
<gene>
    <name evidence="8" type="ORF">MAMMFC1_02888</name>
</gene>
<dbReference type="EMBL" id="AP018449">
    <property type="protein sequence ID" value="BBB92203.1"/>
    <property type="molecule type" value="Genomic_DNA"/>
</dbReference>
<reference evidence="8 9" key="1">
    <citation type="journal article" date="2018" name="Int. J. Syst. Evol. Microbiol.">
        <title>Methylomusa anaerophila gen. nov., sp. nov., an anaerobic methanol-utilizing bacterium isolated from a microbial fuel cell.</title>
        <authorList>
            <person name="Amano N."/>
            <person name="Yamamuro A."/>
            <person name="Miyahara M."/>
            <person name="Kouzuma A."/>
            <person name="Abe T."/>
            <person name="Watanabe K."/>
        </authorList>
    </citation>
    <scope>NUCLEOTIDE SEQUENCE [LARGE SCALE GENOMIC DNA]</scope>
    <source>
        <strain evidence="8 9">MMFC1</strain>
    </source>
</reference>
<feature type="domain" description="4Fe-4S ferredoxin-type" evidence="7">
    <location>
        <begin position="161"/>
        <end position="184"/>
    </location>
</feature>
<keyword evidence="5" id="KW-0408">Iron</keyword>
<dbReference type="PANTHER" id="PTHR24960">
    <property type="entry name" value="PHOTOSYSTEM I IRON-SULFUR CENTER-RELATED"/>
    <property type="match status" value="1"/>
</dbReference>
<comment type="function">
    <text evidence="2">Ferredoxins are iron-sulfur proteins that transfer electrons in a wide variety of metabolic reactions.</text>
</comment>
<evidence type="ECO:0000256" key="1">
    <source>
        <dbReference type="ARBA" id="ARBA00001966"/>
    </source>
</evidence>
<evidence type="ECO:0000256" key="2">
    <source>
        <dbReference type="ARBA" id="ARBA00003532"/>
    </source>
</evidence>
<evidence type="ECO:0000256" key="6">
    <source>
        <dbReference type="ARBA" id="ARBA00023014"/>
    </source>
</evidence>
<dbReference type="InterPro" id="IPR017896">
    <property type="entry name" value="4Fe4S_Fe-S-bd"/>
</dbReference>
<dbReference type="Gene3D" id="3.30.70.20">
    <property type="match status" value="1"/>
</dbReference>
<keyword evidence="3" id="KW-0004">4Fe-4S</keyword>
<dbReference type="SUPFAM" id="SSF54862">
    <property type="entry name" value="4Fe-4S ferredoxins"/>
    <property type="match status" value="1"/>
</dbReference>
<accession>A0A348AMA5</accession>
<evidence type="ECO:0000313" key="9">
    <source>
        <dbReference type="Proteomes" id="UP000276437"/>
    </source>
</evidence>
<protein>
    <submittedName>
        <fullName evidence="8">Ferredoxin-2</fullName>
    </submittedName>
</protein>
<dbReference type="OrthoDB" id="9810688at2"/>
<dbReference type="InterPro" id="IPR017900">
    <property type="entry name" value="4Fe4S_Fe_S_CS"/>
</dbReference>
<evidence type="ECO:0000256" key="5">
    <source>
        <dbReference type="ARBA" id="ARBA00023004"/>
    </source>
</evidence>
<dbReference type="GO" id="GO:0051539">
    <property type="term" value="F:4 iron, 4 sulfur cluster binding"/>
    <property type="evidence" value="ECO:0007669"/>
    <property type="project" value="UniProtKB-KW"/>
</dbReference>
<dbReference type="GO" id="GO:0046872">
    <property type="term" value="F:metal ion binding"/>
    <property type="evidence" value="ECO:0007669"/>
    <property type="project" value="UniProtKB-KW"/>
</dbReference>
<evidence type="ECO:0000256" key="3">
    <source>
        <dbReference type="ARBA" id="ARBA00022485"/>
    </source>
</evidence>